<name>A0A8B9R0M6_ANAPL</name>
<evidence type="ECO:0008006" key="18">
    <source>
        <dbReference type="Google" id="ProtNLM"/>
    </source>
</evidence>
<reference evidence="16" key="2">
    <citation type="submission" date="2025-08" db="UniProtKB">
        <authorList>
            <consortium name="Ensembl"/>
        </authorList>
    </citation>
    <scope>IDENTIFICATION</scope>
</reference>
<dbReference type="GO" id="GO:0005930">
    <property type="term" value="C:axoneme"/>
    <property type="evidence" value="ECO:0007669"/>
    <property type="project" value="UniProtKB-SubCell"/>
</dbReference>
<keyword evidence="9" id="KW-0969">Cilium</keyword>
<dbReference type="Gene3D" id="3.10.490.20">
    <property type="match status" value="1"/>
</dbReference>
<dbReference type="InterPro" id="IPR041658">
    <property type="entry name" value="AAA_lid_11"/>
</dbReference>
<dbReference type="FunFam" id="3.10.490.20:FF:000002">
    <property type="entry name" value="Dynein axonemal heavy chain 17"/>
    <property type="match status" value="1"/>
</dbReference>
<sequence>MGTSGGSGAASGCGSNTALLGLQVKEAKVTEGEINIARENYRPAAERASLLYFILSDLNKINPIYQFSLKAFNVVFEKAIQRTAPAEDVKQRVINLTDEITYSVFMYTARGLFERDKLIFLAQVAFQILTIKKEVSPLELDFLLRFPFKTGIASPVDFLQSQGWGGIKALSEMDEFKNLDSDIEGSAKRWKKFVESEVPEKEVFPKEWKNKTALQKLCMLRCMRPDRMTYAVRNFVEEKMGSKFVEGRSVEFSKSYEESSPSTPVFFILSPGVDPLKDVEALGKKLNFTIDNGRIHNVSLGQGQEVVAERALEVAAEQGHWVILQNIHLVARWLGTLEKRVEQHGMGSHADYRVFMSAEPAPSPEAHIIPQGLLENAIKITNEPPTGMYANLHKALDLFSQDTLEMCSKEIEFKCILFALCYFHAVVAERRKFGAQGWNRSYPFNNGDLTISINVLYNYLEANPKVPWDDLRYLFGEIMYGGEYISVEMLDGELYLAPGFLIPPSLDYKGYHEYIDDNLPPESPYLYGLHPNAEIGFLTVTSERLFRTVLEMQPKESDAGGGAGVSREEKVKSVLDEIIEKLPEPFNMMEIMAKAEDKTPYVVVAFQECERMNILTHEIRRSLKELDLGLKGELTITSDMEELANALFYDNVPESWTRYAYPSLLSLGAWYADLLLRIRELEVWTTDFVLPATVWLAGFFNPQSFLTAIMQSMARKNEWPLDKMCLSVEVTKKNREDMTAPPREGSYVHGLFMEGARWDIQSGAIADARLKELTPMMPVIFIRAIPVDRMDTKNVYECPVYKTRMRGPTYVWTFNLKTKEKAAKWILAAVALLLQI</sequence>
<evidence type="ECO:0000313" key="17">
    <source>
        <dbReference type="Proteomes" id="UP000694400"/>
    </source>
</evidence>
<dbReference type="Gene3D" id="3.40.50.300">
    <property type="entry name" value="P-loop containing nucleotide triphosphate hydrolases"/>
    <property type="match status" value="1"/>
</dbReference>
<dbReference type="Gene3D" id="1.20.1270.280">
    <property type="match status" value="1"/>
</dbReference>
<reference evidence="16" key="3">
    <citation type="submission" date="2025-09" db="UniProtKB">
        <authorList>
            <consortium name="Ensembl"/>
        </authorList>
    </citation>
    <scope>IDENTIFICATION</scope>
</reference>
<dbReference type="FunFam" id="1.20.1270.280:FF:000003">
    <property type="entry name" value="Dynein axonemal heavy chain 17"/>
    <property type="match status" value="1"/>
</dbReference>
<dbReference type="GO" id="GO:0030286">
    <property type="term" value="C:dynein complex"/>
    <property type="evidence" value="ECO:0007669"/>
    <property type="project" value="UniProtKB-KW"/>
</dbReference>
<keyword evidence="8" id="KW-0175">Coiled coil</keyword>
<accession>A0A8B9R0M6</accession>
<keyword evidence="7" id="KW-0243">Dynein</keyword>
<protein>
    <recommendedName>
        <fullName evidence="18">Dynein heavy chain 17, axonemal</fullName>
    </recommendedName>
</protein>
<proteinExistence type="inferred from homology"/>
<evidence type="ECO:0000256" key="1">
    <source>
        <dbReference type="ARBA" id="ARBA00004430"/>
    </source>
</evidence>
<dbReference type="InterPro" id="IPR027417">
    <property type="entry name" value="P-loop_NTPase"/>
</dbReference>
<dbReference type="Proteomes" id="UP000694400">
    <property type="component" value="Chromosome 18"/>
</dbReference>
<evidence type="ECO:0000256" key="3">
    <source>
        <dbReference type="ARBA" id="ARBA00022490"/>
    </source>
</evidence>
<evidence type="ECO:0000256" key="2">
    <source>
        <dbReference type="ARBA" id="ARBA00008887"/>
    </source>
</evidence>
<keyword evidence="5" id="KW-0547">Nucleotide-binding</keyword>
<dbReference type="InterPro" id="IPR004273">
    <property type="entry name" value="Dynein_heavy_D6_P-loop"/>
</dbReference>
<dbReference type="GO" id="GO:0005524">
    <property type="term" value="F:ATP binding"/>
    <property type="evidence" value="ECO:0007669"/>
    <property type="project" value="UniProtKB-KW"/>
</dbReference>
<dbReference type="Pfam" id="PF18199">
    <property type="entry name" value="Dynein_C"/>
    <property type="match status" value="1"/>
</dbReference>
<evidence type="ECO:0000256" key="10">
    <source>
        <dbReference type="ARBA" id="ARBA00023175"/>
    </source>
</evidence>
<dbReference type="Ensembl" id="ENSAPLT00020006785.1">
    <property type="protein sequence ID" value="ENSAPLP00020006316.1"/>
    <property type="gene ID" value="ENSAPLG00020004615.1"/>
</dbReference>
<dbReference type="GO" id="GO:0005874">
    <property type="term" value="C:microtubule"/>
    <property type="evidence" value="ECO:0007669"/>
    <property type="project" value="UniProtKB-KW"/>
</dbReference>
<keyword evidence="12" id="KW-0966">Cell projection</keyword>
<dbReference type="InterPro" id="IPR043160">
    <property type="entry name" value="Dynein_C_barrel"/>
</dbReference>
<dbReference type="Gene3D" id="1.10.8.720">
    <property type="entry name" value="Region D6 of dynein motor"/>
    <property type="match status" value="1"/>
</dbReference>
<reference evidence="16" key="1">
    <citation type="submission" date="2019-08" db="EMBL/GenBank/DDBJ databases">
        <title>Three high-quality genomes provides insights into domestication of ducks.</title>
        <authorList>
            <person name="Hou Z.C."/>
            <person name="Zhu F."/>
            <person name="Yin Z.T."/>
            <person name="Zhang F."/>
        </authorList>
    </citation>
    <scope>NUCLEOTIDE SEQUENCE [LARGE SCALE GENOMIC DNA]</scope>
</reference>
<evidence type="ECO:0000256" key="5">
    <source>
        <dbReference type="ARBA" id="ARBA00022741"/>
    </source>
</evidence>
<evidence type="ECO:0000259" key="15">
    <source>
        <dbReference type="Pfam" id="PF18199"/>
    </source>
</evidence>
<keyword evidence="6" id="KW-0067">ATP-binding</keyword>
<comment type="subcellular location">
    <subcellularLocation>
        <location evidence="1">Cytoplasm</location>
        <location evidence="1">Cytoskeleton</location>
        <location evidence="1">Cilium axoneme</location>
    </subcellularLocation>
</comment>
<dbReference type="InterPro" id="IPR026983">
    <property type="entry name" value="DHC"/>
</dbReference>
<keyword evidence="10" id="KW-0505">Motor protein</keyword>
<dbReference type="Pfam" id="PF03028">
    <property type="entry name" value="Dynein_heavy"/>
    <property type="match status" value="1"/>
</dbReference>
<evidence type="ECO:0000313" key="16">
    <source>
        <dbReference type="Ensembl" id="ENSAPLP00020006316.1"/>
    </source>
</evidence>
<evidence type="ECO:0000256" key="6">
    <source>
        <dbReference type="ARBA" id="ARBA00022840"/>
    </source>
</evidence>
<dbReference type="AlphaFoldDB" id="A0A8B9R0M6"/>
<keyword evidence="4" id="KW-0493">Microtubule</keyword>
<feature type="domain" description="Dynein heavy chain AAA lid" evidence="14">
    <location>
        <begin position="413"/>
        <end position="483"/>
    </location>
</feature>
<evidence type="ECO:0000256" key="8">
    <source>
        <dbReference type="ARBA" id="ARBA00023054"/>
    </source>
</evidence>
<dbReference type="Gene3D" id="1.10.8.1220">
    <property type="match status" value="1"/>
</dbReference>
<feature type="domain" description="Dynein heavy chain region D6 P-loop" evidence="13">
    <location>
        <begin position="261"/>
        <end position="381"/>
    </location>
</feature>
<dbReference type="InterPro" id="IPR042219">
    <property type="entry name" value="AAA_lid_11_sf"/>
</dbReference>
<dbReference type="FunFam" id="3.40.50.300:FF:000411">
    <property type="entry name" value="dynein heavy chain 17, axonemal"/>
    <property type="match status" value="1"/>
</dbReference>
<dbReference type="FunFam" id="1.10.8.720:FF:000002">
    <property type="entry name" value="Dynein heavy chain 9, axonemal"/>
    <property type="match status" value="1"/>
</dbReference>
<evidence type="ECO:0000259" key="14">
    <source>
        <dbReference type="Pfam" id="PF18198"/>
    </source>
</evidence>
<evidence type="ECO:0000259" key="13">
    <source>
        <dbReference type="Pfam" id="PF03028"/>
    </source>
</evidence>
<comment type="similarity">
    <text evidence="2">Belongs to the dynein heavy chain family.</text>
</comment>
<keyword evidence="11" id="KW-0206">Cytoskeleton</keyword>
<dbReference type="GO" id="GO:0051959">
    <property type="term" value="F:dynein light intermediate chain binding"/>
    <property type="evidence" value="ECO:0007669"/>
    <property type="project" value="InterPro"/>
</dbReference>
<evidence type="ECO:0000256" key="4">
    <source>
        <dbReference type="ARBA" id="ARBA00022701"/>
    </source>
</evidence>
<dbReference type="GO" id="GO:0008569">
    <property type="term" value="F:minus-end-directed microtubule motor activity"/>
    <property type="evidence" value="ECO:0007669"/>
    <property type="project" value="InterPro"/>
</dbReference>
<evidence type="ECO:0000256" key="9">
    <source>
        <dbReference type="ARBA" id="ARBA00023069"/>
    </source>
</evidence>
<feature type="domain" description="Dynein heavy chain C-terminal" evidence="15">
    <location>
        <begin position="541"/>
        <end position="834"/>
    </location>
</feature>
<dbReference type="PANTHER" id="PTHR46961">
    <property type="entry name" value="DYNEIN HEAVY CHAIN 1, AXONEMAL-LIKE PROTEIN"/>
    <property type="match status" value="1"/>
</dbReference>
<keyword evidence="3" id="KW-0963">Cytoplasm</keyword>
<dbReference type="InterPro" id="IPR041228">
    <property type="entry name" value="Dynein_C"/>
</dbReference>
<organism evidence="16 17">
    <name type="scientific">Anas platyrhynchos</name>
    <name type="common">Mallard</name>
    <name type="synonym">Anas boschas</name>
    <dbReference type="NCBI Taxonomy" id="8839"/>
    <lineage>
        <taxon>Eukaryota</taxon>
        <taxon>Metazoa</taxon>
        <taxon>Chordata</taxon>
        <taxon>Craniata</taxon>
        <taxon>Vertebrata</taxon>
        <taxon>Euteleostomi</taxon>
        <taxon>Archelosauria</taxon>
        <taxon>Archosauria</taxon>
        <taxon>Dinosauria</taxon>
        <taxon>Saurischia</taxon>
        <taxon>Theropoda</taxon>
        <taxon>Coelurosauria</taxon>
        <taxon>Aves</taxon>
        <taxon>Neognathae</taxon>
        <taxon>Galloanserae</taxon>
        <taxon>Anseriformes</taxon>
        <taxon>Anatidae</taxon>
        <taxon>Anatinae</taxon>
        <taxon>Anas</taxon>
    </lineage>
</organism>
<evidence type="ECO:0000256" key="12">
    <source>
        <dbReference type="ARBA" id="ARBA00023273"/>
    </source>
</evidence>
<dbReference type="PANTHER" id="PTHR46961:SF16">
    <property type="entry name" value="DYNEIN AXONEMAL HEAVY CHAIN 17-RELATED"/>
    <property type="match status" value="1"/>
</dbReference>
<evidence type="ECO:0000256" key="7">
    <source>
        <dbReference type="ARBA" id="ARBA00023017"/>
    </source>
</evidence>
<dbReference type="FunFam" id="1.10.8.1220:FF:000001">
    <property type="entry name" value="Dynein axonemal heavy chain 5"/>
    <property type="match status" value="1"/>
</dbReference>
<dbReference type="GO" id="GO:0007018">
    <property type="term" value="P:microtubule-based movement"/>
    <property type="evidence" value="ECO:0007669"/>
    <property type="project" value="InterPro"/>
</dbReference>
<dbReference type="Pfam" id="PF18198">
    <property type="entry name" value="AAA_lid_11"/>
    <property type="match status" value="1"/>
</dbReference>
<dbReference type="GO" id="GO:0045505">
    <property type="term" value="F:dynein intermediate chain binding"/>
    <property type="evidence" value="ECO:0007669"/>
    <property type="project" value="InterPro"/>
</dbReference>
<evidence type="ECO:0000256" key="11">
    <source>
        <dbReference type="ARBA" id="ARBA00023212"/>
    </source>
</evidence>